<feature type="region of interest" description="Disordered" evidence="10">
    <location>
        <begin position="339"/>
        <end position="371"/>
    </location>
</feature>
<evidence type="ECO:0008006" key="16">
    <source>
        <dbReference type="Google" id="ProtNLM"/>
    </source>
</evidence>
<feature type="region of interest" description="Disordered" evidence="10">
    <location>
        <begin position="747"/>
        <end position="777"/>
    </location>
</feature>
<keyword evidence="2" id="KW-0479">Metal-binding</keyword>
<dbReference type="InterPro" id="IPR017907">
    <property type="entry name" value="Znf_RING_CS"/>
</dbReference>
<dbReference type="InterPro" id="IPR036420">
    <property type="entry name" value="BRCT_dom_sf"/>
</dbReference>
<evidence type="ECO:0000256" key="8">
    <source>
        <dbReference type="ARBA" id="ARBA00023242"/>
    </source>
</evidence>
<dbReference type="PROSITE" id="PS50172">
    <property type="entry name" value="BRCT"/>
    <property type="match status" value="2"/>
</dbReference>
<keyword evidence="5 9" id="KW-0863">Zinc-finger</keyword>
<evidence type="ECO:0000256" key="10">
    <source>
        <dbReference type="SAM" id="MobiDB-lite"/>
    </source>
</evidence>
<evidence type="ECO:0000256" key="3">
    <source>
        <dbReference type="ARBA" id="ARBA00022737"/>
    </source>
</evidence>
<feature type="region of interest" description="Disordered" evidence="10">
    <location>
        <begin position="171"/>
        <end position="281"/>
    </location>
</feature>
<dbReference type="PROSITE" id="PS50089">
    <property type="entry name" value="ZF_RING_2"/>
    <property type="match status" value="1"/>
</dbReference>
<organism evidence="14 15">
    <name type="scientific">Canna indica</name>
    <name type="common">Indian-shot</name>
    <dbReference type="NCBI Taxonomy" id="4628"/>
    <lineage>
        <taxon>Eukaryota</taxon>
        <taxon>Viridiplantae</taxon>
        <taxon>Streptophyta</taxon>
        <taxon>Embryophyta</taxon>
        <taxon>Tracheophyta</taxon>
        <taxon>Spermatophyta</taxon>
        <taxon>Magnoliopsida</taxon>
        <taxon>Liliopsida</taxon>
        <taxon>Zingiberales</taxon>
        <taxon>Cannaceae</taxon>
        <taxon>Canna</taxon>
    </lineage>
</organism>
<dbReference type="InterPro" id="IPR013083">
    <property type="entry name" value="Znf_RING/FYVE/PHD"/>
</dbReference>
<evidence type="ECO:0000256" key="4">
    <source>
        <dbReference type="ARBA" id="ARBA00022763"/>
    </source>
</evidence>
<evidence type="ECO:0000259" key="13">
    <source>
        <dbReference type="PROSITE" id="PS51805"/>
    </source>
</evidence>
<dbReference type="SUPFAM" id="SSF57850">
    <property type="entry name" value="RING/U-box"/>
    <property type="match status" value="1"/>
</dbReference>
<dbReference type="SUPFAM" id="SSF52113">
    <property type="entry name" value="BRCT domain"/>
    <property type="match status" value="2"/>
</dbReference>
<feature type="compositionally biased region" description="Polar residues" evidence="10">
    <location>
        <begin position="272"/>
        <end position="281"/>
    </location>
</feature>
<dbReference type="PANTHER" id="PTHR13763:SF0">
    <property type="entry name" value="BREAST CANCER TYPE 1 SUSCEPTIBILITY PROTEIN"/>
    <property type="match status" value="1"/>
</dbReference>
<feature type="domain" description="RING-type" evidence="11">
    <location>
        <begin position="16"/>
        <end position="54"/>
    </location>
</feature>
<keyword evidence="4" id="KW-0227">DNA damage</keyword>
<keyword evidence="3" id="KW-0677">Repeat</keyword>
<feature type="domain" description="BRCT" evidence="12">
    <location>
        <begin position="899"/>
        <end position="1012"/>
    </location>
</feature>
<dbReference type="PANTHER" id="PTHR13763">
    <property type="entry name" value="BREAST CANCER TYPE 1 SUSCEPTIBILITY PROTEIN BRCA1"/>
    <property type="match status" value="1"/>
</dbReference>
<dbReference type="InterPro" id="IPR031099">
    <property type="entry name" value="BRCA1-associated"/>
</dbReference>
<keyword evidence="15" id="KW-1185">Reference proteome</keyword>
<dbReference type="SMART" id="SM00292">
    <property type="entry name" value="BRCT"/>
    <property type="match status" value="2"/>
</dbReference>
<feature type="domain" description="PHD-type" evidence="13">
    <location>
        <begin position="621"/>
        <end position="741"/>
    </location>
</feature>
<feature type="compositionally biased region" description="Acidic residues" evidence="10">
    <location>
        <begin position="223"/>
        <end position="235"/>
    </location>
</feature>
<dbReference type="Pfam" id="PF13923">
    <property type="entry name" value="zf-C3HC4_2"/>
    <property type="match status" value="1"/>
</dbReference>
<comment type="subcellular location">
    <subcellularLocation>
        <location evidence="1">Nucleus</location>
    </subcellularLocation>
</comment>
<dbReference type="Pfam" id="PF00533">
    <property type="entry name" value="BRCT"/>
    <property type="match status" value="1"/>
</dbReference>
<dbReference type="Gene3D" id="3.30.40.10">
    <property type="entry name" value="Zinc/RING finger domain, C3HC4 (zinc finger)"/>
    <property type="match status" value="2"/>
</dbReference>
<dbReference type="InterPro" id="IPR001841">
    <property type="entry name" value="Znf_RING"/>
</dbReference>
<dbReference type="InterPro" id="IPR001357">
    <property type="entry name" value="BRCT_dom"/>
</dbReference>
<dbReference type="Proteomes" id="UP001327560">
    <property type="component" value="Chromosome 1"/>
</dbReference>
<protein>
    <recommendedName>
        <fullName evidence="16">Protein BREAST CANCER SUSCEPTIBILITY 1 homolog</fullName>
    </recommendedName>
</protein>
<evidence type="ECO:0000256" key="1">
    <source>
        <dbReference type="ARBA" id="ARBA00004123"/>
    </source>
</evidence>
<reference evidence="14 15" key="1">
    <citation type="submission" date="2023-10" db="EMBL/GenBank/DDBJ databases">
        <title>Chromosome-scale genome assembly provides insights into flower coloration mechanisms of Canna indica.</title>
        <authorList>
            <person name="Li C."/>
        </authorList>
    </citation>
    <scope>NUCLEOTIDE SEQUENCE [LARGE SCALE GENOMIC DNA]</scope>
    <source>
        <tissue evidence="14">Flower</tissue>
    </source>
</reference>
<keyword evidence="8" id="KW-0539">Nucleus</keyword>
<keyword evidence="7" id="KW-0234">DNA repair</keyword>
<evidence type="ECO:0000256" key="9">
    <source>
        <dbReference type="PROSITE-ProRule" id="PRU00175"/>
    </source>
</evidence>
<dbReference type="SMART" id="SM00184">
    <property type="entry name" value="RING"/>
    <property type="match status" value="1"/>
</dbReference>
<dbReference type="FunFam" id="3.30.40.10:FF:000352">
    <property type="entry name" value="Breast cancer associated RING 1"/>
    <property type="match status" value="1"/>
</dbReference>
<dbReference type="InterPro" id="IPR034732">
    <property type="entry name" value="EPHD"/>
</dbReference>
<feature type="compositionally biased region" description="Basic residues" evidence="10">
    <location>
        <begin position="356"/>
        <end position="371"/>
    </location>
</feature>
<dbReference type="GO" id="GO:0045944">
    <property type="term" value="P:positive regulation of transcription by RNA polymerase II"/>
    <property type="evidence" value="ECO:0007669"/>
    <property type="project" value="TreeGrafter"/>
</dbReference>
<dbReference type="Pfam" id="PF13771">
    <property type="entry name" value="zf-HC5HC2H"/>
    <property type="match status" value="1"/>
</dbReference>
<feature type="compositionally biased region" description="Basic and acidic residues" evidence="10">
    <location>
        <begin position="183"/>
        <end position="194"/>
    </location>
</feature>
<dbReference type="Pfam" id="PF16589">
    <property type="entry name" value="BRCT_2"/>
    <property type="match status" value="1"/>
</dbReference>
<dbReference type="GO" id="GO:0004842">
    <property type="term" value="F:ubiquitin-protein transferase activity"/>
    <property type="evidence" value="ECO:0007669"/>
    <property type="project" value="TreeGrafter"/>
</dbReference>
<accession>A0AAQ3JKU5</accession>
<evidence type="ECO:0000313" key="15">
    <source>
        <dbReference type="Proteomes" id="UP001327560"/>
    </source>
</evidence>
<dbReference type="FunFam" id="3.40.50.10190:FF:000006">
    <property type="entry name" value="Breast cancer type 1 susceptibility protein homolog"/>
    <property type="match status" value="1"/>
</dbReference>
<dbReference type="GO" id="GO:0000724">
    <property type="term" value="P:double-strand break repair via homologous recombination"/>
    <property type="evidence" value="ECO:0007669"/>
    <property type="project" value="TreeGrafter"/>
</dbReference>
<dbReference type="CDD" id="cd15571">
    <property type="entry name" value="ePHD"/>
    <property type="match status" value="1"/>
</dbReference>
<evidence type="ECO:0000256" key="6">
    <source>
        <dbReference type="ARBA" id="ARBA00022833"/>
    </source>
</evidence>
<dbReference type="EMBL" id="CP136890">
    <property type="protein sequence ID" value="WOK91716.1"/>
    <property type="molecule type" value="Genomic_DNA"/>
</dbReference>
<name>A0AAQ3JKU5_9LILI</name>
<feature type="compositionally biased region" description="Polar residues" evidence="10">
    <location>
        <begin position="244"/>
        <end position="253"/>
    </location>
</feature>
<dbReference type="AlphaFoldDB" id="A0AAQ3JKU5"/>
<evidence type="ECO:0000256" key="2">
    <source>
        <dbReference type="ARBA" id="ARBA00022723"/>
    </source>
</evidence>
<feature type="domain" description="BRCT" evidence="12">
    <location>
        <begin position="803"/>
        <end position="878"/>
    </location>
</feature>
<proteinExistence type="predicted"/>
<feature type="compositionally biased region" description="Basic and acidic residues" evidence="10">
    <location>
        <begin position="262"/>
        <end position="271"/>
    </location>
</feature>
<evidence type="ECO:0000259" key="11">
    <source>
        <dbReference type="PROSITE" id="PS50089"/>
    </source>
</evidence>
<gene>
    <name evidence="14" type="ORF">Cni_G00407</name>
</gene>
<dbReference type="GO" id="GO:0005634">
    <property type="term" value="C:nucleus"/>
    <property type="evidence" value="ECO:0007669"/>
    <property type="project" value="UniProtKB-SubCell"/>
</dbReference>
<dbReference type="PROSITE" id="PS00518">
    <property type="entry name" value="ZF_RING_1"/>
    <property type="match status" value="1"/>
</dbReference>
<dbReference type="CDD" id="cd17734">
    <property type="entry name" value="BRCT_Bard1_rpt1"/>
    <property type="match status" value="1"/>
</dbReference>
<keyword evidence="6" id="KW-0862">Zinc</keyword>
<dbReference type="PROSITE" id="PS51805">
    <property type="entry name" value="EPHD"/>
    <property type="match status" value="1"/>
</dbReference>
<dbReference type="GO" id="GO:0008270">
    <property type="term" value="F:zinc ion binding"/>
    <property type="evidence" value="ECO:0007669"/>
    <property type="project" value="UniProtKB-KW"/>
</dbReference>
<evidence type="ECO:0000259" key="12">
    <source>
        <dbReference type="PROSITE" id="PS50172"/>
    </source>
</evidence>
<sequence length="1012" mass="112054">MVDLAQLEKMGRELKCPICWSLFKSAASLSCNHIFCNACIVESMKSMSDCPVCKVPFRRREIRAAPHMDNLVSIYKSMEVATGTNIFSTQMGPPTQVAGDSSRKDRLVPSKDEKNHMTTVREGVCQKKSMKKGPSKMRKGKEITNAKHSPRLLPIKPSFPAKKRVHVTPYPVSMAPMRPGKISKLEDPGNELKPDVQVNNNEELAPDSVEDPLFSPFFWLRDDGDDDDEEDDGDVGGETPRKPSGQQITETPSPYSPPCFSDIKDSDDEKPSSSTPVNKSNAVEYFDSEMFAWTQRACSPELCSTPQRTQTTKARHSLQQIPEIRCQENTDGMVKPCSIGPREDNKVGPVGQSGRINRKKRKCKSNSLPVKRKSSIKRIRHVLSDDVNEEIAASSGELVERTSPKRGRRIIKRCNSVSHNQSTFPMISKNQNAIAVPVASEQPPDVSVKAKVPILKENIVTDRSNGKMKATNTKRQRKHVTISNNVQAKLSKVVEDSCTEEEVQNQISPIKSADMTDSTYQQSECGKCSDGIVHKRGKVIDKQQLVELRVHGVEDQGADLIEGKRVKASAALINSTACENNETSVSTVKESKVLAVTNKATNAAQNSENIVLVKCKKNHSLIQCAFCHSSNDTKDSGEMMHYFNGKPVAVDFNGGVDVIHSHKHCTEWAPDVYFEDDIAVNLFVEVSRSRRIKCSCCGVKGAALGCYEKSCRKSFHYTCAKLMPECKWDTQNFVMLCPLHLSTKLPNEASESHRQNRKRSAPKGSPQASSASKSYDHPRNMWSWPSGSPCKWVLCCSALSADEKEAVIEFSKLTGVPVLNTWNPEVTHVIASTDCNGAYKRTLKILKGILDGKWILRVDWIKACMESMEPVGEQKFEVTVDVYGISGGPQLGRLRATNKQPKLFNGLRFYFSGDYTASYKGYLQDLVLAAGGVVLQRKPISRDHERLLGDTSTRNTFIIFSNENSEKPKGIIDVVINRRSEAQALADASGGTSAASTWIIDSIAACKLQPLT</sequence>
<evidence type="ECO:0000313" key="14">
    <source>
        <dbReference type="EMBL" id="WOK91716.1"/>
    </source>
</evidence>
<feature type="region of interest" description="Disordered" evidence="10">
    <location>
        <begin position="86"/>
        <end position="108"/>
    </location>
</feature>
<dbReference type="Gene3D" id="3.40.50.10190">
    <property type="entry name" value="BRCT domain"/>
    <property type="match status" value="2"/>
</dbReference>
<evidence type="ECO:0000256" key="5">
    <source>
        <dbReference type="ARBA" id="ARBA00022771"/>
    </source>
</evidence>
<evidence type="ECO:0000256" key="7">
    <source>
        <dbReference type="ARBA" id="ARBA00023204"/>
    </source>
</evidence>